<name>A0A371DUV9_9APHY</name>
<evidence type="ECO:0000313" key="3">
    <source>
        <dbReference type="Proteomes" id="UP000256964"/>
    </source>
</evidence>
<evidence type="ECO:0000313" key="2">
    <source>
        <dbReference type="EMBL" id="RDX56295.1"/>
    </source>
</evidence>
<gene>
    <name evidence="2" type="ORF">OH76DRAFT_1337856</name>
</gene>
<dbReference type="AlphaFoldDB" id="A0A371DUV9"/>
<reference evidence="2 3" key="1">
    <citation type="journal article" date="2018" name="Biotechnol. Biofuels">
        <title>Integrative visual omics of the white-rot fungus Polyporus brumalis exposes the biotechnological potential of its oxidative enzymes for delignifying raw plant biomass.</title>
        <authorList>
            <person name="Miyauchi S."/>
            <person name="Rancon A."/>
            <person name="Drula E."/>
            <person name="Hage H."/>
            <person name="Chaduli D."/>
            <person name="Favel A."/>
            <person name="Grisel S."/>
            <person name="Henrissat B."/>
            <person name="Herpoel-Gimbert I."/>
            <person name="Ruiz-Duenas F.J."/>
            <person name="Chevret D."/>
            <person name="Hainaut M."/>
            <person name="Lin J."/>
            <person name="Wang M."/>
            <person name="Pangilinan J."/>
            <person name="Lipzen A."/>
            <person name="Lesage-Meessen L."/>
            <person name="Navarro D."/>
            <person name="Riley R."/>
            <person name="Grigoriev I.V."/>
            <person name="Zhou S."/>
            <person name="Raouche S."/>
            <person name="Rosso M.N."/>
        </authorList>
    </citation>
    <scope>NUCLEOTIDE SEQUENCE [LARGE SCALE GENOMIC DNA]</scope>
    <source>
        <strain evidence="2 3">BRFM 1820</strain>
    </source>
</reference>
<accession>A0A371DUV9</accession>
<dbReference type="OrthoDB" id="2756211at2759"/>
<organism evidence="2 3">
    <name type="scientific">Lentinus brumalis</name>
    <dbReference type="NCBI Taxonomy" id="2498619"/>
    <lineage>
        <taxon>Eukaryota</taxon>
        <taxon>Fungi</taxon>
        <taxon>Dikarya</taxon>
        <taxon>Basidiomycota</taxon>
        <taxon>Agaricomycotina</taxon>
        <taxon>Agaricomycetes</taxon>
        <taxon>Polyporales</taxon>
        <taxon>Polyporaceae</taxon>
        <taxon>Lentinus</taxon>
    </lineage>
</organism>
<sequence>MAPRAFSKLFSSRSSTRSNGSDRRSSLESIDSGDSYVISLVSPACREVIVALLLTSPRPAEMLDDDNLAWGRPSRKQHSKTQYWGRS</sequence>
<evidence type="ECO:0000256" key="1">
    <source>
        <dbReference type="SAM" id="MobiDB-lite"/>
    </source>
</evidence>
<feature type="region of interest" description="Disordered" evidence="1">
    <location>
        <begin position="1"/>
        <end position="29"/>
    </location>
</feature>
<feature type="region of interest" description="Disordered" evidence="1">
    <location>
        <begin position="62"/>
        <end position="87"/>
    </location>
</feature>
<dbReference type="EMBL" id="KZ857381">
    <property type="protein sequence ID" value="RDX56295.1"/>
    <property type="molecule type" value="Genomic_DNA"/>
</dbReference>
<dbReference type="Proteomes" id="UP000256964">
    <property type="component" value="Unassembled WGS sequence"/>
</dbReference>
<protein>
    <submittedName>
        <fullName evidence="2">Uncharacterized protein</fullName>
    </submittedName>
</protein>
<keyword evidence="3" id="KW-1185">Reference proteome</keyword>
<proteinExistence type="predicted"/>
<feature type="compositionally biased region" description="Low complexity" evidence="1">
    <location>
        <begin position="7"/>
        <end position="19"/>
    </location>
</feature>